<dbReference type="Proteomes" id="UP001164250">
    <property type="component" value="Chromosome 12"/>
</dbReference>
<sequence length="95" mass="10364">MVPSPVSSATLPSAFAGAASPSPLCLLLASPRDRPQLNWNGLFDLIDLSVPKRVLPRSMLQPGLAMEEACELGTPLRDLHRLDKEFQLMGLERVL</sequence>
<organism evidence="1 2">
    <name type="scientific">Pistacia atlantica</name>
    <dbReference type="NCBI Taxonomy" id="434234"/>
    <lineage>
        <taxon>Eukaryota</taxon>
        <taxon>Viridiplantae</taxon>
        <taxon>Streptophyta</taxon>
        <taxon>Embryophyta</taxon>
        <taxon>Tracheophyta</taxon>
        <taxon>Spermatophyta</taxon>
        <taxon>Magnoliopsida</taxon>
        <taxon>eudicotyledons</taxon>
        <taxon>Gunneridae</taxon>
        <taxon>Pentapetalae</taxon>
        <taxon>rosids</taxon>
        <taxon>malvids</taxon>
        <taxon>Sapindales</taxon>
        <taxon>Anacardiaceae</taxon>
        <taxon>Pistacia</taxon>
    </lineage>
</organism>
<comment type="caution">
    <text evidence="1">The sequence shown here is derived from an EMBL/GenBank/DDBJ whole genome shotgun (WGS) entry which is preliminary data.</text>
</comment>
<evidence type="ECO:0000313" key="1">
    <source>
        <dbReference type="EMBL" id="KAJ0082177.1"/>
    </source>
</evidence>
<dbReference type="EMBL" id="CM047908">
    <property type="protein sequence ID" value="KAJ0082177.1"/>
    <property type="molecule type" value="Genomic_DNA"/>
</dbReference>
<reference evidence="2" key="1">
    <citation type="journal article" date="2023" name="G3 (Bethesda)">
        <title>Genome assembly and association tests identify interacting loci associated with vigor, precocity, and sex in interspecific pistachio rootstocks.</title>
        <authorList>
            <person name="Palmer W."/>
            <person name="Jacygrad E."/>
            <person name="Sagayaradj S."/>
            <person name="Cavanaugh K."/>
            <person name="Han R."/>
            <person name="Bertier L."/>
            <person name="Beede B."/>
            <person name="Kafkas S."/>
            <person name="Golino D."/>
            <person name="Preece J."/>
            <person name="Michelmore R."/>
        </authorList>
    </citation>
    <scope>NUCLEOTIDE SEQUENCE [LARGE SCALE GENOMIC DNA]</scope>
</reference>
<keyword evidence="2" id="KW-1185">Reference proteome</keyword>
<protein>
    <submittedName>
        <fullName evidence="1">Uncharacterized protein</fullName>
    </submittedName>
</protein>
<gene>
    <name evidence="1" type="ORF">Patl1_11129</name>
</gene>
<name>A0ACC1A7B6_9ROSI</name>
<proteinExistence type="predicted"/>
<accession>A0ACC1A7B6</accession>
<evidence type="ECO:0000313" key="2">
    <source>
        <dbReference type="Proteomes" id="UP001164250"/>
    </source>
</evidence>